<reference evidence="1" key="1">
    <citation type="submission" date="2021-03" db="EMBL/GenBank/DDBJ databases">
        <title>Evolutionary priming and transition to the ectomycorrhizal habit in an iconic lineage of mushroom-forming fungi: is preadaptation a requirement?</title>
        <authorList>
            <consortium name="DOE Joint Genome Institute"/>
            <person name="Looney B.P."/>
            <person name="Miyauchi S."/>
            <person name="Morin E."/>
            <person name="Drula E."/>
            <person name="Courty P.E."/>
            <person name="Chicoki N."/>
            <person name="Fauchery L."/>
            <person name="Kohler A."/>
            <person name="Kuo A."/>
            <person name="LaButti K."/>
            <person name="Pangilinan J."/>
            <person name="Lipzen A."/>
            <person name="Riley R."/>
            <person name="Andreopoulos W."/>
            <person name="He G."/>
            <person name="Johnson J."/>
            <person name="Barry K.W."/>
            <person name="Grigoriev I.V."/>
            <person name="Nagy L."/>
            <person name="Hibbett D."/>
            <person name="Henrissat B."/>
            <person name="Matheny P.B."/>
            <person name="Labbe J."/>
            <person name="Martin A.F."/>
        </authorList>
    </citation>
    <scope>NUCLEOTIDE SEQUENCE</scope>
    <source>
        <strain evidence="1">BPL698</strain>
    </source>
</reference>
<evidence type="ECO:0000313" key="2">
    <source>
        <dbReference type="Proteomes" id="UP001207468"/>
    </source>
</evidence>
<protein>
    <submittedName>
        <fullName evidence="1">Uncharacterized protein</fullName>
    </submittedName>
</protein>
<accession>A0ACC0U0N4</accession>
<keyword evidence="2" id="KW-1185">Reference proteome</keyword>
<dbReference type="Proteomes" id="UP001207468">
    <property type="component" value="Unassembled WGS sequence"/>
</dbReference>
<gene>
    <name evidence="1" type="ORF">F5148DRAFT_1224507</name>
</gene>
<evidence type="ECO:0000313" key="1">
    <source>
        <dbReference type="EMBL" id="KAI9456305.1"/>
    </source>
</evidence>
<proteinExistence type="predicted"/>
<name>A0ACC0U0N4_9AGAM</name>
<sequence length="614" mass="65917">MTDSSSVPPTVLSALQETSFPDSIATSSLHPFSASSEKTVAFLQALLSTTERVAHSVALHSATVVNDSRTVSLLRQQSAGQHTLHLSRTQVARTIDAAQERRRADMGYDGRSDDPASSTLARISAWSSAAGMQTFPGPAPDSLVLGGQVLVLDVALVPEPTVRVSYAGSAEGRNSPAMDAFLSRLVRGVSRGEDGRRLRDALEYLMRLDGLAMREGNTGAHWFGEVDALAKELAKITQEEVALLAQLRGQPSVPLDVLLLHGHALGLPYLHAPALCFLIYLSPRAYLSLQRSAPVTAAAPQLPSFDIPPTYLYDCISTDPAPVGVTYATLSLVPITQTSPTPAEPLLSSHPSFPLAPTVLEFTHTFSLPTGPDVGKYGWVLTFGQGVIMNQSRMLEMARVLQPHQLSFTGTGPSLSFVTGSWVDMLLNPDGTLMTERYTTTYVSPTKMHPPLRLTLTSPDEPGFLLERIQVYNMQEVWVVLAIVRDQCWVNETLKGISWIPEAIVGPPVTEDHETEATEEDLRALLSGTYTPRSIPVNVYVLAHTGIGFTFPERPPMPGMVSISVDLSGAAGATVEVQGAMGADVQMSTLVEVVRRGGTLGLPGRVWAASQAAP</sequence>
<dbReference type="EMBL" id="JAGFNK010000238">
    <property type="protein sequence ID" value="KAI9456305.1"/>
    <property type="molecule type" value="Genomic_DNA"/>
</dbReference>
<comment type="caution">
    <text evidence="1">The sequence shown here is derived from an EMBL/GenBank/DDBJ whole genome shotgun (WGS) entry which is preliminary data.</text>
</comment>
<organism evidence="1 2">
    <name type="scientific">Russula earlei</name>
    <dbReference type="NCBI Taxonomy" id="71964"/>
    <lineage>
        <taxon>Eukaryota</taxon>
        <taxon>Fungi</taxon>
        <taxon>Dikarya</taxon>
        <taxon>Basidiomycota</taxon>
        <taxon>Agaricomycotina</taxon>
        <taxon>Agaricomycetes</taxon>
        <taxon>Russulales</taxon>
        <taxon>Russulaceae</taxon>
        <taxon>Russula</taxon>
    </lineage>
</organism>